<gene>
    <name evidence="1" type="ORF">CUN61_09280</name>
</gene>
<dbReference type="EMBL" id="CP024767">
    <property type="protein sequence ID" value="QAY84167.1"/>
    <property type="molecule type" value="Genomic_DNA"/>
</dbReference>
<evidence type="ECO:0000313" key="2">
    <source>
        <dbReference type="Proteomes" id="UP000291121"/>
    </source>
</evidence>
<protein>
    <submittedName>
        <fullName evidence="1">Uncharacterized protein</fullName>
    </submittedName>
</protein>
<sequence length="137" mass="15363">MKAKGAMGGGVIACEDAFRRLIDGAPFVPRHIGIEPSKITAGIVSVEAGFDRGYLKKSRKSHQYLLAKIEAFRLEIASDKSNRSTKALEVRQVKEKLSVLENEIQVAHAQRDVVLAQNLQMYERIMELEQEVARIKQ</sequence>
<accession>A0A4P6FZZ7</accession>
<organism evidence="1 2">
    <name type="scientific">Pseudomonas arsenicoxydans</name>
    <dbReference type="NCBI Taxonomy" id="702115"/>
    <lineage>
        <taxon>Bacteria</taxon>
        <taxon>Pseudomonadati</taxon>
        <taxon>Pseudomonadota</taxon>
        <taxon>Gammaproteobacteria</taxon>
        <taxon>Pseudomonadales</taxon>
        <taxon>Pseudomonadaceae</taxon>
        <taxon>Pseudomonas</taxon>
    </lineage>
</organism>
<evidence type="ECO:0000313" key="1">
    <source>
        <dbReference type="EMBL" id="QAY84167.1"/>
    </source>
</evidence>
<dbReference type="Proteomes" id="UP000291121">
    <property type="component" value="Chromosome"/>
</dbReference>
<dbReference type="AlphaFoldDB" id="A0A4P6FZZ7"/>
<reference evidence="1 2" key="1">
    <citation type="submission" date="2017-11" db="EMBL/GenBank/DDBJ databases">
        <title>Genome sequence of Pseudomonas arsenicoxydans ACM1.</title>
        <authorList>
            <person name="Nascimento F.X."/>
        </authorList>
    </citation>
    <scope>NUCLEOTIDE SEQUENCE [LARGE SCALE GENOMIC DNA]</scope>
    <source>
        <strain evidence="1 2">ACM1</strain>
    </source>
</reference>
<dbReference type="RefSeq" id="WP_208671328.1">
    <property type="nucleotide sequence ID" value="NZ_CP024767.1"/>
</dbReference>
<keyword evidence="2" id="KW-1185">Reference proteome</keyword>
<proteinExistence type="predicted"/>
<name>A0A4P6FZZ7_9PSED</name>